<reference evidence="1" key="1">
    <citation type="submission" date="2018-11" db="EMBL/GenBank/DDBJ databases">
        <authorList>
            <consortium name="Pathogen Informatics"/>
        </authorList>
    </citation>
    <scope>NUCLEOTIDE SEQUENCE</scope>
</reference>
<evidence type="ECO:0000313" key="2">
    <source>
        <dbReference type="Proteomes" id="UP000784294"/>
    </source>
</evidence>
<name>A0A448XPK0_9PLAT</name>
<accession>A0A448XPK0</accession>
<sequence>MLAAFWPNLAEPKAFLGQPPIPLSGRREEEEVDLSCHFVSCRISVQSVQESSLCRTTVVQATHSAAMKTEALLSAQRLPKRHNVLRAISICTDPPSEPPTTSPRTVYQKMFN</sequence>
<evidence type="ECO:0000313" key="1">
    <source>
        <dbReference type="EMBL" id="VEL41713.1"/>
    </source>
</evidence>
<protein>
    <submittedName>
        <fullName evidence="1">Uncharacterized protein</fullName>
    </submittedName>
</protein>
<comment type="caution">
    <text evidence="1">The sequence shown here is derived from an EMBL/GenBank/DDBJ whole genome shotgun (WGS) entry which is preliminary data.</text>
</comment>
<dbReference type="EMBL" id="CAAALY010270672">
    <property type="protein sequence ID" value="VEL41713.1"/>
    <property type="molecule type" value="Genomic_DNA"/>
</dbReference>
<organism evidence="1 2">
    <name type="scientific">Protopolystoma xenopodis</name>
    <dbReference type="NCBI Taxonomy" id="117903"/>
    <lineage>
        <taxon>Eukaryota</taxon>
        <taxon>Metazoa</taxon>
        <taxon>Spiralia</taxon>
        <taxon>Lophotrochozoa</taxon>
        <taxon>Platyhelminthes</taxon>
        <taxon>Monogenea</taxon>
        <taxon>Polyopisthocotylea</taxon>
        <taxon>Polystomatidea</taxon>
        <taxon>Polystomatidae</taxon>
        <taxon>Protopolystoma</taxon>
    </lineage>
</organism>
<gene>
    <name evidence="1" type="ORF">PXEA_LOCUS35153</name>
</gene>
<keyword evidence="2" id="KW-1185">Reference proteome</keyword>
<dbReference type="AlphaFoldDB" id="A0A448XPK0"/>
<proteinExistence type="predicted"/>
<dbReference type="Proteomes" id="UP000784294">
    <property type="component" value="Unassembled WGS sequence"/>
</dbReference>